<dbReference type="InterPro" id="IPR049054">
    <property type="entry name" value="CN_hydtase_beta-like_N"/>
</dbReference>
<dbReference type="AlphaFoldDB" id="A0A916UMT8"/>
<name>A0A916UMT8_9HYPH</name>
<evidence type="ECO:0000313" key="4">
    <source>
        <dbReference type="Proteomes" id="UP000637002"/>
    </source>
</evidence>
<dbReference type="EMBL" id="BMGG01000007">
    <property type="protein sequence ID" value="GGC79279.1"/>
    <property type="molecule type" value="Genomic_DNA"/>
</dbReference>
<dbReference type="Proteomes" id="UP000637002">
    <property type="component" value="Unassembled WGS sequence"/>
</dbReference>
<feature type="region of interest" description="Disordered" evidence="1">
    <location>
        <begin position="1"/>
        <end position="23"/>
    </location>
</feature>
<dbReference type="InterPro" id="IPR042262">
    <property type="entry name" value="CN_hydtase_beta_C"/>
</dbReference>
<dbReference type="SUPFAM" id="SSF50090">
    <property type="entry name" value="Electron transport accessory proteins"/>
    <property type="match status" value="1"/>
</dbReference>
<sequence length="120" mass="13490">MVETVEIGQAPGQPGDGDGPVFREPWEASAFAMAVALSKAGHFTWPEWVESLSSEIKAHDAEHHDDDGHDYYHIWFAALEKLLASKQLLDQHSVDDRHQYLKDNPVPHDHVARREPVCVA</sequence>
<dbReference type="RefSeq" id="WP_188611095.1">
    <property type="nucleotide sequence ID" value="NZ_BMGG01000007.1"/>
</dbReference>
<reference evidence="3" key="1">
    <citation type="journal article" date="2014" name="Int. J. Syst. Evol. Microbiol.">
        <title>Complete genome sequence of Corynebacterium casei LMG S-19264T (=DSM 44701T), isolated from a smear-ripened cheese.</title>
        <authorList>
            <consortium name="US DOE Joint Genome Institute (JGI-PGF)"/>
            <person name="Walter F."/>
            <person name="Albersmeier A."/>
            <person name="Kalinowski J."/>
            <person name="Ruckert C."/>
        </authorList>
    </citation>
    <scope>NUCLEOTIDE SEQUENCE</scope>
    <source>
        <strain evidence="3">CGMCC 1.12919</strain>
    </source>
</reference>
<proteinExistence type="predicted"/>
<comment type="caution">
    <text evidence="3">The sequence shown here is derived from an EMBL/GenBank/DDBJ whole genome shotgun (WGS) entry which is preliminary data.</text>
</comment>
<gene>
    <name evidence="3" type="ORF">GCM10010994_41690</name>
</gene>
<evidence type="ECO:0000313" key="3">
    <source>
        <dbReference type="EMBL" id="GGC79279.1"/>
    </source>
</evidence>
<accession>A0A916UMT8</accession>
<keyword evidence="4" id="KW-1185">Reference proteome</keyword>
<dbReference type="InterPro" id="IPR008990">
    <property type="entry name" value="Elect_transpt_acc-like_dom_sf"/>
</dbReference>
<protein>
    <submittedName>
        <fullName evidence="3">Nitrile hydratase accessory protein</fullName>
    </submittedName>
</protein>
<feature type="domain" description="Nitrile hydratase beta subunit-like N-terminal" evidence="2">
    <location>
        <begin position="18"/>
        <end position="107"/>
    </location>
</feature>
<dbReference type="InterPro" id="IPR023808">
    <property type="entry name" value="Nitrile_Hydratase_acc_put"/>
</dbReference>
<dbReference type="NCBIfam" id="TIGR03889">
    <property type="entry name" value="nitrile_acc"/>
    <property type="match status" value="1"/>
</dbReference>
<reference evidence="3" key="2">
    <citation type="submission" date="2020-09" db="EMBL/GenBank/DDBJ databases">
        <authorList>
            <person name="Sun Q."/>
            <person name="Zhou Y."/>
        </authorList>
    </citation>
    <scope>NUCLEOTIDE SEQUENCE</scope>
    <source>
        <strain evidence="3">CGMCC 1.12919</strain>
    </source>
</reference>
<dbReference type="Pfam" id="PF21006">
    <property type="entry name" value="NHase_beta_N"/>
    <property type="match status" value="1"/>
</dbReference>
<evidence type="ECO:0000256" key="1">
    <source>
        <dbReference type="SAM" id="MobiDB-lite"/>
    </source>
</evidence>
<evidence type="ECO:0000259" key="2">
    <source>
        <dbReference type="Pfam" id="PF21006"/>
    </source>
</evidence>
<organism evidence="3 4">
    <name type="scientific">Chelatococcus reniformis</name>
    <dbReference type="NCBI Taxonomy" id="1494448"/>
    <lineage>
        <taxon>Bacteria</taxon>
        <taxon>Pseudomonadati</taxon>
        <taxon>Pseudomonadota</taxon>
        <taxon>Alphaproteobacteria</taxon>
        <taxon>Hyphomicrobiales</taxon>
        <taxon>Chelatococcaceae</taxon>
        <taxon>Chelatococcus</taxon>
    </lineage>
</organism>
<dbReference type="Gene3D" id="1.10.472.20">
    <property type="entry name" value="Nitrile hydratase, beta subunit"/>
    <property type="match status" value="1"/>
</dbReference>